<proteinExistence type="predicted"/>
<reference evidence="1 2" key="1">
    <citation type="submission" date="2007-08" db="EMBL/GenBank/DDBJ databases">
        <authorList>
            <person name="Fulton L."/>
            <person name="Clifton S."/>
            <person name="Fulton B."/>
            <person name="Xu J."/>
            <person name="Minx P."/>
            <person name="Pepin K.H."/>
            <person name="Johnson M."/>
            <person name="Thiruvilangam P."/>
            <person name="Bhonagiri V."/>
            <person name="Nash W.E."/>
            <person name="Mardis E.R."/>
            <person name="Wilson R.K."/>
        </authorList>
    </citation>
    <scope>NUCLEOTIDE SEQUENCE [LARGE SCALE GENOMIC DNA]</scope>
    <source>
        <strain evidence="2">ATCC BAA-613 / DSM 15670 / CCUG 46953 / JCM 12243 / WAL 16351</strain>
    </source>
</reference>
<organism evidence="1 2">
    <name type="scientific">Enterocloster bolteae (strain ATCC BAA-613 / DSM 15670 / CCUG 46953 / JCM 12243 / WAL 16351)</name>
    <name type="common">Clostridium bolteae</name>
    <dbReference type="NCBI Taxonomy" id="411902"/>
    <lineage>
        <taxon>Bacteria</taxon>
        <taxon>Bacillati</taxon>
        <taxon>Bacillota</taxon>
        <taxon>Clostridia</taxon>
        <taxon>Lachnospirales</taxon>
        <taxon>Lachnospiraceae</taxon>
        <taxon>Enterocloster</taxon>
    </lineage>
</organism>
<accession>A8RYN8</accession>
<name>A8RYN8_ENTBW</name>
<comment type="caution">
    <text evidence="1">The sequence shown here is derived from an EMBL/GenBank/DDBJ whole genome shotgun (WGS) entry which is preliminary data.</text>
</comment>
<dbReference type="AlphaFoldDB" id="A8RYN8"/>
<dbReference type="Proteomes" id="UP000005396">
    <property type="component" value="Unassembled WGS sequence"/>
</dbReference>
<evidence type="ECO:0000313" key="1">
    <source>
        <dbReference type="EMBL" id="EDP14639.1"/>
    </source>
</evidence>
<reference evidence="1 2" key="2">
    <citation type="submission" date="2007-09" db="EMBL/GenBank/DDBJ databases">
        <title>Draft genome sequence of Clostridium bolteae (ATCC BAA-613).</title>
        <authorList>
            <person name="Sudarsanam P."/>
            <person name="Ley R."/>
            <person name="Guruge J."/>
            <person name="Turnbaugh P.J."/>
            <person name="Mahowald M."/>
            <person name="Liep D."/>
            <person name="Gordon J."/>
        </authorList>
    </citation>
    <scope>NUCLEOTIDE SEQUENCE [LARGE SCALE GENOMIC DNA]</scope>
    <source>
        <strain evidence="2">ATCC BAA-613 / DSM 15670 / CCUG 46953 / JCM 12243 / WAL 16351</strain>
    </source>
</reference>
<dbReference type="EMBL" id="ABCC02000039">
    <property type="protein sequence ID" value="EDP14639.1"/>
    <property type="molecule type" value="Genomic_DNA"/>
</dbReference>
<dbReference type="HOGENOM" id="CLU_3372971_0_0_9"/>
<evidence type="ECO:0000313" key="2">
    <source>
        <dbReference type="Proteomes" id="UP000005396"/>
    </source>
</evidence>
<gene>
    <name evidence="1" type="ORF">CLOBOL_05181</name>
</gene>
<sequence length="34" mass="4316">MIHKRSWRWELLKIYDKFQDVEHIGRRFRGPLTC</sequence>
<dbReference type="PaxDb" id="411902-CLOBOL_05181"/>
<protein>
    <submittedName>
        <fullName evidence="1">Uncharacterized protein</fullName>
    </submittedName>
</protein>